<dbReference type="Gene3D" id="1.20.1720.10">
    <property type="entry name" value="Multidrug resistance protein D"/>
    <property type="match status" value="1"/>
</dbReference>
<proteinExistence type="predicted"/>
<evidence type="ECO:0000256" key="4">
    <source>
        <dbReference type="ARBA" id="ARBA00022692"/>
    </source>
</evidence>
<keyword evidence="3" id="KW-1003">Cell membrane</keyword>
<dbReference type="InterPro" id="IPR011701">
    <property type="entry name" value="MFS"/>
</dbReference>
<keyword evidence="2" id="KW-0813">Transport</keyword>
<feature type="transmembrane region" description="Helical" evidence="7">
    <location>
        <begin position="328"/>
        <end position="346"/>
    </location>
</feature>
<feature type="transmembrane region" description="Helical" evidence="7">
    <location>
        <begin position="399"/>
        <end position="418"/>
    </location>
</feature>
<feature type="transmembrane region" description="Helical" evidence="7">
    <location>
        <begin position="430"/>
        <end position="449"/>
    </location>
</feature>
<dbReference type="GO" id="GO:0022857">
    <property type="term" value="F:transmembrane transporter activity"/>
    <property type="evidence" value="ECO:0007669"/>
    <property type="project" value="InterPro"/>
</dbReference>
<feature type="transmembrane region" description="Helical" evidence="7">
    <location>
        <begin position="223"/>
        <end position="243"/>
    </location>
</feature>
<feature type="transmembrane region" description="Helical" evidence="7">
    <location>
        <begin position="108"/>
        <end position="126"/>
    </location>
</feature>
<feature type="transmembrane region" description="Helical" evidence="7">
    <location>
        <begin position="192"/>
        <end position="211"/>
    </location>
</feature>
<dbReference type="RefSeq" id="WP_162855821.1">
    <property type="nucleotide sequence ID" value="NZ_CP038145.1"/>
</dbReference>
<protein>
    <submittedName>
        <fullName evidence="9">DHA2 family efflux MFS transporter permease subunit</fullName>
    </submittedName>
</protein>
<feature type="transmembrane region" description="Helical" evidence="7">
    <location>
        <begin position="162"/>
        <end position="180"/>
    </location>
</feature>
<feature type="transmembrane region" description="Helical" evidence="7">
    <location>
        <begin position="79"/>
        <end position="102"/>
    </location>
</feature>
<evidence type="ECO:0000256" key="6">
    <source>
        <dbReference type="ARBA" id="ARBA00023136"/>
    </source>
</evidence>
<feature type="transmembrane region" description="Helical" evidence="7">
    <location>
        <begin position="133"/>
        <end position="156"/>
    </location>
</feature>
<evidence type="ECO:0000256" key="2">
    <source>
        <dbReference type="ARBA" id="ARBA00022448"/>
    </source>
</evidence>
<dbReference type="KEGG" id="aio:EXH44_00445"/>
<evidence type="ECO:0000313" key="10">
    <source>
        <dbReference type="Proteomes" id="UP000294444"/>
    </source>
</evidence>
<dbReference type="EMBL" id="CP038145">
    <property type="protein sequence ID" value="QBQ62805.1"/>
    <property type="molecule type" value="Genomic_DNA"/>
</dbReference>
<accession>A0A4P7CFR5</accession>
<keyword evidence="5 7" id="KW-1133">Transmembrane helix</keyword>
<feature type="transmembrane region" description="Helical" evidence="7">
    <location>
        <begin position="352"/>
        <end position="378"/>
    </location>
</feature>
<keyword evidence="10" id="KW-1185">Reference proteome</keyword>
<evidence type="ECO:0000259" key="8">
    <source>
        <dbReference type="PROSITE" id="PS50850"/>
    </source>
</evidence>
<dbReference type="InterPro" id="IPR020846">
    <property type="entry name" value="MFS_dom"/>
</dbReference>
<dbReference type="Proteomes" id="UP000294444">
    <property type="component" value="Chromosome"/>
</dbReference>
<organism evidence="9 10">
    <name type="scientific">Actinobacillus indolicus</name>
    <dbReference type="NCBI Taxonomy" id="51049"/>
    <lineage>
        <taxon>Bacteria</taxon>
        <taxon>Pseudomonadati</taxon>
        <taxon>Pseudomonadota</taxon>
        <taxon>Gammaproteobacteria</taxon>
        <taxon>Pasteurellales</taxon>
        <taxon>Pasteurellaceae</taxon>
        <taxon>Actinobacillus</taxon>
    </lineage>
</organism>
<dbReference type="InterPro" id="IPR036259">
    <property type="entry name" value="MFS_trans_sf"/>
</dbReference>
<dbReference type="GO" id="GO:0005886">
    <property type="term" value="C:plasma membrane"/>
    <property type="evidence" value="ECO:0007669"/>
    <property type="project" value="UniProtKB-SubCell"/>
</dbReference>
<feature type="transmembrane region" description="Helical" evidence="7">
    <location>
        <begin position="297"/>
        <end position="316"/>
    </location>
</feature>
<feature type="domain" description="Major facilitator superfamily (MFS) profile" evidence="8">
    <location>
        <begin position="10"/>
        <end position="457"/>
    </location>
</feature>
<dbReference type="PANTHER" id="PTHR42718">
    <property type="entry name" value="MAJOR FACILITATOR SUPERFAMILY MULTIDRUG TRANSPORTER MFSC"/>
    <property type="match status" value="1"/>
</dbReference>
<dbReference type="AlphaFoldDB" id="A0A4P7CFR5"/>
<feature type="transmembrane region" description="Helical" evidence="7">
    <location>
        <begin position="9"/>
        <end position="28"/>
    </location>
</feature>
<evidence type="ECO:0000256" key="7">
    <source>
        <dbReference type="SAM" id="Phobius"/>
    </source>
</evidence>
<name>A0A4P7CFR5_9PAST</name>
<gene>
    <name evidence="9" type="ORF">EXH44_00445</name>
</gene>
<evidence type="ECO:0000256" key="3">
    <source>
        <dbReference type="ARBA" id="ARBA00022475"/>
    </source>
</evidence>
<dbReference type="Pfam" id="PF07690">
    <property type="entry name" value="MFS_1"/>
    <property type="match status" value="1"/>
</dbReference>
<evidence type="ECO:0000313" key="9">
    <source>
        <dbReference type="EMBL" id="QBQ62805.1"/>
    </source>
</evidence>
<feature type="transmembrane region" description="Helical" evidence="7">
    <location>
        <begin position="264"/>
        <end position="285"/>
    </location>
</feature>
<dbReference type="PRINTS" id="PR01036">
    <property type="entry name" value="TCRTETB"/>
</dbReference>
<evidence type="ECO:0000256" key="1">
    <source>
        <dbReference type="ARBA" id="ARBA00004651"/>
    </source>
</evidence>
<keyword evidence="6 7" id="KW-0472">Membrane</keyword>
<dbReference type="InterPro" id="IPR004638">
    <property type="entry name" value="EmrB-like"/>
</dbReference>
<reference evidence="9 10" key="1">
    <citation type="submission" date="2019-03" db="EMBL/GenBank/DDBJ databases">
        <authorList>
            <person name="Che Y."/>
            <person name="Zhou L."/>
        </authorList>
    </citation>
    <scope>NUCLEOTIDE SEQUENCE [LARGE SCALE GENOMIC DNA]</scope>
    <source>
        <strain evidence="9 10">AIFJ1607</strain>
    </source>
</reference>
<feature type="transmembrane region" description="Helical" evidence="7">
    <location>
        <begin position="48"/>
        <end position="67"/>
    </location>
</feature>
<comment type="subcellular location">
    <subcellularLocation>
        <location evidence="1">Cell membrane</location>
        <topology evidence="1">Multi-pass membrane protein</topology>
    </subcellularLocation>
</comment>
<sequence length="463" mass="50549">MTEQTNYRALAWTTAIAFFMLMLDSTILNTALPAISQSLNESPLEMQLAIISYALSVATFIPLTAWLSDRIGSLTLFRFSVVLFVLGSIACALSNSLVMLVLSRIMQGIGGAFMMPVARLAILRVVPKSELLAIWNLVAMAGLIGPVMGPIVGGWLVTHTSWRWIFWVNVPMGIIGLWAASRFMPNVKGDTTRLDSVGFVLLAFGLVAFTYGLERISMSLENVISALVIIFVGIMATWSYVLHAKKVKSPLFPLELFEIRTFRIGLIANLLFRLVTFSVPFLLPIMLQVSFHYSAEMAGWMLAPLAVSSILMKTLASPILNRFGYKNTLLVASLITGLSTAAMGLLGQESSISLTILTIMSFGAVTSLMFTSINTLCIGDLTQSNSGSGATMLSMVQQVGSGIGVAVAAVILSLYRYHFGEMSPEQLQKAFSYTFFSTATFCVFLLWAISRLHPSDGENLRRH</sequence>
<dbReference type="PROSITE" id="PS50850">
    <property type="entry name" value="MFS"/>
    <property type="match status" value="1"/>
</dbReference>
<dbReference type="NCBIfam" id="TIGR00711">
    <property type="entry name" value="efflux_EmrB"/>
    <property type="match status" value="1"/>
</dbReference>
<dbReference type="SUPFAM" id="SSF103473">
    <property type="entry name" value="MFS general substrate transporter"/>
    <property type="match status" value="1"/>
</dbReference>
<evidence type="ECO:0000256" key="5">
    <source>
        <dbReference type="ARBA" id="ARBA00022989"/>
    </source>
</evidence>
<keyword evidence="4 7" id="KW-0812">Transmembrane</keyword>
<dbReference type="Gene3D" id="1.20.1250.20">
    <property type="entry name" value="MFS general substrate transporter like domains"/>
    <property type="match status" value="1"/>
</dbReference>
<dbReference type="PANTHER" id="PTHR42718:SF46">
    <property type="entry name" value="BLR6921 PROTEIN"/>
    <property type="match status" value="1"/>
</dbReference>
<dbReference type="CDD" id="cd17503">
    <property type="entry name" value="MFS_LmrB_MDR_like"/>
    <property type="match status" value="1"/>
</dbReference>